<evidence type="ECO:0000313" key="1">
    <source>
        <dbReference type="EMBL" id="TMS59428.1"/>
    </source>
</evidence>
<dbReference type="EC" id="2.7.1.170" evidence="1"/>
<keyword evidence="2" id="KW-1185">Reference proteome</keyword>
<sequence>MPSDTRSSPPSPAHPASRRFIGLMSGTSLDGVDGVLVEFSGDGPVVMAAAYREFPAALRDALLALQSSGADEIHREALAANALARCYADCVAQLLANSQAAPGSVCAIGAHGQTIRHQPGLHDGVGYTRQTQHPALLAELTGISVVADFRSRDIAAGGQGAPLGPAFHQALFGGAPDTRVACNLGGFSNISILPPAGSTAPVRGFDCGPGNVLLDLWVQRHRGTAYDAGGAWAQTGTVHAGLLAHLLEDPYFAQQPPKSTGRDLFNAAWLDERLQAFPALLPADVQATLVALTGEAIARDIRRHAPDTRSLILCGGGARNAAVLAYLREALPAVAVSTSAEHGVPPQQIEALAFAWLARQCIEGLPGNEPAVTGAHGPRILGALYPA</sequence>
<dbReference type="EMBL" id="AKCV02000007">
    <property type="protein sequence ID" value="TMS59428.1"/>
    <property type="molecule type" value="Genomic_DNA"/>
</dbReference>
<accession>A0ACD3STF8</accession>
<keyword evidence="1" id="KW-0808">Transferase</keyword>
<organism evidence="1 2">
    <name type="scientific">Imbroritus primus</name>
    <dbReference type="NCBI Taxonomy" id="3058603"/>
    <lineage>
        <taxon>Bacteria</taxon>
        <taxon>Pseudomonadati</taxon>
        <taxon>Pseudomonadota</taxon>
        <taxon>Betaproteobacteria</taxon>
        <taxon>Burkholderiales</taxon>
        <taxon>Burkholderiaceae</taxon>
        <taxon>Imbroritus</taxon>
    </lineage>
</organism>
<gene>
    <name evidence="1" type="ORF">MW7_002150</name>
</gene>
<evidence type="ECO:0000313" key="2">
    <source>
        <dbReference type="Proteomes" id="UP000004277"/>
    </source>
</evidence>
<dbReference type="Proteomes" id="UP000004277">
    <property type="component" value="Unassembled WGS sequence"/>
</dbReference>
<reference evidence="1" key="1">
    <citation type="submission" date="2019-05" db="EMBL/GenBank/DDBJ databases">
        <title>Revised genome assembly of Burkholderiaceae (previously Ralstonia) sp. PBA.</title>
        <authorList>
            <person name="Gan H.M."/>
        </authorList>
    </citation>
    <scope>NUCLEOTIDE SEQUENCE</scope>
    <source>
        <strain evidence="1">PBA</strain>
    </source>
</reference>
<protein>
    <submittedName>
        <fullName evidence="1">Anhydro-N-acetylmuramic acid kinase</fullName>
        <ecNumber evidence="1">2.7.1.170</ecNumber>
    </submittedName>
</protein>
<name>A0ACD3STF8_9BURK</name>
<comment type="caution">
    <text evidence="1">The sequence shown here is derived from an EMBL/GenBank/DDBJ whole genome shotgun (WGS) entry which is preliminary data.</text>
</comment>
<keyword evidence="1" id="KW-0418">Kinase</keyword>
<proteinExistence type="predicted"/>